<evidence type="ECO:0000256" key="11">
    <source>
        <dbReference type="ARBA" id="ARBA00023136"/>
    </source>
</evidence>
<name>A0AAX2A861_9BACT</name>
<keyword evidence="7 16" id="KW-0732">Signal</keyword>
<feature type="signal peptide" evidence="16">
    <location>
        <begin position="1"/>
        <end position="25"/>
    </location>
</feature>
<evidence type="ECO:0000256" key="12">
    <source>
        <dbReference type="ARBA" id="ARBA00023170"/>
    </source>
</evidence>
<dbReference type="PANTHER" id="PTHR32552:SF74">
    <property type="entry name" value="HYDROXAMATE SIDEROPHORE RECEPTOR FHUE"/>
    <property type="match status" value="1"/>
</dbReference>
<keyword evidence="13 14" id="KW-0998">Cell outer membrane</keyword>
<evidence type="ECO:0000313" key="21">
    <source>
        <dbReference type="Proteomes" id="UP000253850"/>
    </source>
</evidence>
<reference evidence="19 21" key="2">
    <citation type="submission" date="2018-07" db="EMBL/GenBank/DDBJ databases">
        <title>Complete genome of the Arcobacter bivalviorum type strain LMG 26154.</title>
        <authorList>
            <person name="Miller W.G."/>
            <person name="Yee E."/>
            <person name="Bono J.L."/>
        </authorList>
    </citation>
    <scope>NUCLEOTIDE SEQUENCE [LARGE SCALE GENOMIC DNA]</scope>
    <source>
        <strain evidence="19 21">LMG 26154</strain>
    </source>
</reference>
<dbReference type="InterPro" id="IPR037066">
    <property type="entry name" value="Plug_dom_sf"/>
</dbReference>
<dbReference type="GO" id="GO:0015344">
    <property type="term" value="F:siderophore uptake transmembrane transporter activity"/>
    <property type="evidence" value="ECO:0007669"/>
    <property type="project" value="TreeGrafter"/>
</dbReference>
<keyword evidence="12 20" id="KW-0675">Receptor</keyword>
<keyword evidence="22" id="KW-1185">Reference proteome</keyword>
<keyword evidence="11 14" id="KW-0472">Membrane</keyword>
<accession>A0AAX2A861</accession>
<evidence type="ECO:0000259" key="18">
    <source>
        <dbReference type="Pfam" id="PF07715"/>
    </source>
</evidence>
<evidence type="ECO:0000313" key="20">
    <source>
        <dbReference type="EMBL" id="RXK10263.1"/>
    </source>
</evidence>
<dbReference type="GO" id="GO:0038023">
    <property type="term" value="F:signaling receptor activity"/>
    <property type="evidence" value="ECO:0007669"/>
    <property type="project" value="InterPro"/>
</dbReference>
<dbReference type="SUPFAM" id="SSF56935">
    <property type="entry name" value="Porins"/>
    <property type="match status" value="1"/>
</dbReference>
<evidence type="ECO:0000256" key="8">
    <source>
        <dbReference type="ARBA" id="ARBA00023004"/>
    </source>
</evidence>
<evidence type="ECO:0000256" key="6">
    <source>
        <dbReference type="ARBA" id="ARBA00022692"/>
    </source>
</evidence>
<feature type="chain" id="PRO_5044718454" evidence="16">
    <location>
        <begin position="26"/>
        <end position="700"/>
    </location>
</feature>
<feature type="domain" description="TonB-dependent receptor-like beta-barrel" evidence="17">
    <location>
        <begin position="274"/>
        <end position="670"/>
    </location>
</feature>
<dbReference type="InterPro" id="IPR036942">
    <property type="entry name" value="Beta-barrel_TonB_sf"/>
</dbReference>
<dbReference type="InterPro" id="IPR010917">
    <property type="entry name" value="TonB_rcpt_CS"/>
</dbReference>
<organism evidence="20 22">
    <name type="scientific">Halarcobacter bivalviorum</name>
    <dbReference type="NCBI Taxonomy" id="663364"/>
    <lineage>
        <taxon>Bacteria</taxon>
        <taxon>Pseudomonadati</taxon>
        <taxon>Campylobacterota</taxon>
        <taxon>Epsilonproteobacteria</taxon>
        <taxon>Campylobacterales</taxon>
        <taxon>Arcobacteraceae</taxon>
        <taxon>Halarcobacter</taxon>
    </lineage>
</organism>
<keyword evidence="4 14" id="KW-1134">Transmembrane beta strand</keyword>
<evidence type="ECO:0000256" key="7">
    <source>
        <dbReference type="ARBA" id="ARBA00022729"/>
    </source>
</evidence>
<dbReference type="PROSITE" id="PS01156">
    <property type="entry name" value="TONB_DEPENDENT_REC_2"/>
    <property type="match status" value="1"/>
</dbReference>
<dbReference type="PANTHER" id="PTHR32552">
    <property type="entry name" value="FERRICHROME IRON RECEPTOR-RELATED"/>
    <property type="match status" value="1"/>
</dbReference>
<keyword evidence="6 14" id="KW-0812">Transmembrane</keyword>
<evidence type="ECO:0000256" key="4">
    <source>
        <dbReference type="ARBA" id="ARBA00022452"/>
    </source>
</evidence>
<dbReference type="GO" id="GO:0009279">
    <property type="term" value="C:cell outer membrane"/>
    <property type="evidence" value="ECO:0007669"/>
    <property type="project" value="UniProtKB-SubCell"/>
</dbReference>
<dbReference type="Pfam" id="PF00593">
    <property type="entry name" value="TonB_dep_Rec_b-barrel"/>
    <property type="match status" value="1"/>
</dbReference>
<dbReference type="Gene3D" id="2.40.170.20">
    <property type="entry name" value="TonB-dependent receptor, beta-barrel domain"/>
    <property type="match status" value="1"/>
</dbReference>
<evidence type="ECO:0000256" key="3">
    <source>
        <dbReference type="ARBA" id="ARBA00022448"/>
    </source>
</evidence>
<evidence type="ECO:0000256" key="9">
    <source>
        <dbReference type="ARBA" id="ARBA00023065"/>
    </source>
</evidence>
<gene>
    <name evidence="19" type="ORF">ABIV_2148</name>
    <name evidence="20" type="ORF">CRV05_07755</name>
</gene>
<dbReference type="CDD" id="cd01347">
    <property type="entry name" value="ligand_gated_channel"/>
    <property type="match status" value="1"/>
</dbReference>
<dbReference type="GO" id="GO:0015891">
    <property type="term" value="P:siderophore transport"/>
    <property type="evidence" value="ECO:0007669"/>
    <property type="project" value="InterPro"/>
</dbReference>
<evidence type="ECO:0000256" key="10">
    <source>
        <dbReference type="ARBA" id="ARBA00023077"/>
    </source>
</evidence>
<dbReference type="Proteomes" id="UP000289193">
    <property type="component" value="Unassembled WGS sequence"/>
</dbReference>
<dbReference type="Proteomes" id="UP000253850">
    <property type="component" value="Chromosome"/>
</dbReference>
<dbReference type="EMBL" id="CP031217">
    <property type="protein sequence ID" value="AXH13123.1"/>
    <property type="molecule type" value="Genomic_DNA"/>
</dbReference>
<evidence type="ECO:0000256" key="15">
    <source>
        <dbReference type="RuleBase" id="RU003357"/>
    </source>
</evidence>
<keyword evidence="10 15" id="KW-0798">TonB box</keyword>
<feature type="domain" description="TonB-dependent receptor plug" evidence="18">
    <location>
        <begin position="67"/>
        <end position="162"/>
    </location>
</feature>
<dbReference type="InterPro" id="IPR000531">
    <property type="entry name" value="Beta-barrel_TonB"/>
</dbReference>
<dbReference type="PROSITE" id="PS52016">
    <property type="entry name" value="TONB_DEPENDENT_REC_3"/>
    <property type="match status" value="1"/>
</dbReference>
<comment type="subcellular location">
    <subcellularLocation>
        <location evidence="1 14">Cell outer membrane</location>
        <topology evidence="1 14">Multi-pass membrane protein</topology>
    </subcellularLocation>
</comment>
<dbReference type="Pfam" id="PF07715">
    <property type="entry name" value="Plug"/>
    <property type="match status" value="1"/>
</dbReference>
<dbReference type="KEGG" id="hbv:ABIV_2148"/>
<dbReference type="InterPro" id="IPR039426">
    <property type="entry name" value="TonB-dep_rcpt-like"/>
</dbReference>
<evidence type="ECO:0000256" key="2">
    <source>
        <dbReference type="ARBA" id="ARBA00009810"/>
    </source>
</evidence>
<proteinExistence type="inferred from homology"/>
<dbReference type="Gene3D" id="2.170.130.10">
    <property type="entry name" value="TonB-dependent receptor, plug domain"/>
    <property type="match status" value="1"/>
</dbReference>
<comment type="similarity">
    <text evidence="2 14 15">Belongs to the TonB-dependent receptor family.</text>
</comment>
<dbReference type="AlphaFoldDB" id="A0AAX2A861"/>
<evidence type="ECO:0000256" key="13">
    <source>
        <dbReference type="ARBA" id="ARBA00023237"/>
    </source>
</evidence>
<evidence type="ECO:0000256" key="16">
    <source>
        <dbReference type="SAM" id="SignalP"/>
    </source>
</evidence>
<evidence type="ECO:0000256" key="1">
    <source>
        <dbReference type="ARBA" id="ARBA00004571"/>
    </source>
</evidence>
<dbReference type="InterPro" id="IPR010105">
    <property type="entry name" value="TonB_sidphr_rcpt"/>
</dbReference>
<evidence type="ECO:0000256" key="5">
    <source>
        <dbReference type="ARBA" id="ARBA00022496"/>
    </source>
</evidence>
<evidence type="ECO:0000313" key="22">
    <source>
        <dbReference type="Proteomes" id="UP000289193"/>
    </source>
</evidence>
<keyword evidence="8" id="KW-0408">Iron</keyword>
<evidence type="ECO:0000256" key="14">
    <source>
        <dbReference type="PROSITE-ProRule" id="PRU01360"/>
    </source>
</evidence>
<protein>
    <submittedName>
        <fullName evidence="19">TonB-dependent ferric coprogen/ferric-rhodotorulic acid receptor</fullName>
    </submittedName>
    <submittedName>
        <fullName evidence="20">TonB-dependent siderophore receptor</fullName>
    </submittedName>
</protein>
<dbReference type="NCBIfam" id="TIGR01783">
    <property type="entry name" value="TonB-siderophor"/>
    <property type="match status" value="1"/>
</dbReference>
<keyword evidence="9" id="KW-0406">Ion transport</keyword>
<evidence type="ECO:0000259" key="17">
    <source>
        <dbReference type="Pfam" id="PF00593"/>
    </source>
</evidence>
<dbReference type="InterPro" id="IPR012910">
    <property type="entry name" value="Plug_dom"/>
</dbReference>
<keyword evidence="3 14" id="KW-0813">Transport</keyword>
<evidence type="ECO:0000313" key="19">
    <source>
        <dbReference type="EMBL" id="AXH13123.1"/>
    </source>
</evidence>
<sequence>MKLSKQKILGLSFCTAFLIHGSVFAAENNKEKTSLGTVEVVSSNDSETTNSYTVDSMNSATKLNLSLRHTPQSVNVLTTQKLNDLGITSYQEMLTNVTGVSLDRWDERLKTTARGFEIDYYKVDGMPTYITYNDRDLDLAMFDRVEIVRGANGLTTGAGNPALSINLVRKRATSKEFKADASISVGSWDAYSFMTDISSALNSDGSIRGRLIAKHQDKNSFMDGYEKENNLLYGVVDMDLTDSTFVSVGASYQNIERKGVRWGGLPAFYSDGSKTNFDRSLTVSDDWTYWDTEVKSIFANLEQLLYKDISLNLAYSYDEIDNKNAMLYFKGKVNKADGSGISYMDWESDKTNKQHNLDLNLKLPFEFGNLAQEIIIGTSYNKDKTSNYKGRYPNGYYSSLPNFFNYDLTLAKVSNADIPYIVEPEEIEQKAIYLAGNFSLTETLKLIAGARVSSWEYSSTDETKEKRKFDNELTPYVGVVYDLDKNHSIYASYTSIFKPSDKKNRSDNFLDPIEGKNYETGIKAEYFDGKLNASLSVFRIEQDGAEEDGTPIAGKQPYKLVSGVVSKGFELDLNGQITDNLNLSFGVANYKAETAEGEKFDTKASRTTANLFAKYSMNKFQVGAGVNYKSKFYTGAGAEKITQKAYAIANAMASYKLNSNTNLQLNVNNVFDKKYYSGIGANSMTYGDPRNVMLTLKYTF</sequence>
<dbReference type="EMBL" id="PDKM01000003">
    <property type="protein sequence ID" value="RXK10263.1"/>
    <property type="molecule type" value="Genomic_DNA"/>
</dbReference>
<reference evidence="20 22" key="1">
    <citation type="submission" date="2017-10" db="EMBL/GenBank/DDBJ databases">
        <title>Genomics of the genus Arcobacter.</title>
        <authorList>
            <person name="Perez-Cataluna A."/>
            <person name="Figueras M.J."/>
        </authorList>
    </citation>
    <scope>NUCLEOTIDE SEQUENCE [LARGE SCALE GENOMIC DNA]</scope>
    <source>
        <strain evidence="20 22">CECT 7835</strain>
    </source>
</reference>
<dbReference type="RefSeq" id="WP_114839918.1">
    <property type="nucleotide sequence ID" value="NZ_CP031217.1"/>
</dbReference>
<keyword evidence="5" id="KW-0410">Iron transport</keyword>